<evidence type="ECO:0000313" key="3">
    <source>
        <dbReference type="EMBL" id="EAR62260.1"/>
    </source>
</evidence>
<dbReference type="InterPro" id="IPR005532">
    <property type="entry name" value="SUMF_dom"/>
</dbReference>
<feature type="chain" id="PRO_5030875398" description="Sulfatase-modifying factor enzyme-like domain-containing protein" evidence="1">
    <location>
        <begin position="22"/>
        <end position="270"/>
    </location>
</feature>
<dbReference type="SUPFAM" id="SSF56436">
    <property type="entry name" value="C-type lectin-like"/>
    <property type="match status" value="1"/>
</dbReference>
<dbReference type="PANTHER" id="PTHR23150">
    <property type="entry name" value="SULFATASE MODIFYING FACTOR 1, 2"/>
    <property type="match status" value="1"/>
</dbReference>
<feature type="domain" description="Sulfatase-modifying factor enzyme-like" evidence="2">
    <location>
        <begin position="24"/>
        <end position="266"/>
    </location>
</feature>
<dbReference type="PANTHER" id="PTHR23150:SF19">
    <property type="entry name" value="FORMYLGLYCINE-GENERATING ENZYME"/>
    <property type="match status" value="1"/>
</dbReference>
<protein>
    <recommendedName>
        <fullName evidence="2">Sulfatase-modifying factor enzyme-like domain-containing protein</fullName>
    </recommendedName>
</protein>
<evidence type="ECO:0000256" key="1">
    <source>
        <dbReference type="SAM" id="SignalP"/>
    </source>
</evidence>
<accession>A0A7U8GTL0</accession>
<dbReference type="AlphaFoldDB" id="A0A7U8GTL0"/>
<organism evidence="3 4">
    <name type="scientific">Neptuniibacter caesariensis</name>
    <dbReference type="NCBI Taxonomy" id="207954"/>
    <lineage>
        <taxon>Bacteria</taxon>
        <taxon>Pseudomonadati</taxon>
        <taxon>Pseudomonadota</taxon>
        <taxon>Gammaproteobacteria</taxon>
        <taxon>Oceanospirillales</taxon>
        <taxon>Oceanospirillaceae</taxon>
        <taxon>Neptuniibacter</taxon>
    </lineage>
</organism>
<dbReference type="Pfam" id="PF03781">
    <property type="entry name" value="FGE-sulfatase"/>
    <property type="match status" value="1"/>
</dbReference>
<comment type="caution">
    <text evidence="3">The sequence shown here is derived from an EMBL/GenBank/DDBJ whole genome shotgun (WGS) entry which is preliminary data.</text>
</comment>
<sequence>MKRGIYCSVLLFAGITANAQASSGIVVVEAGEFKMGCSAGDSACENDEGPEGGTVVSVPTFSIDKNEVTVAEYEACIAAGKCTRPKDHQRNKYCNVGAEGRDNHPANCVDWQEALDYCHWQGGRLPYEAEWEKAARGQSLTRYPWGQAVSCKQAILDDGVTMGSVPNEPDGCGEDRTWPVGSHAANGYGLNDMHGNAGEWTMNWYDREGITRYASGDLKGPEDGRQRVVRGGSWDENVNNLRSSFRNVKPPVSGRSIYGSIGFRCAYDPK</sequence>
<dbReference type="RefSeq" id="WP_007020570.1">
    <property type="nucleotide sequence ID" value="NZ_CH724125.1"/>
</dbReference>
<evidence type="ECO:0000313" key="4">
    <source>
        <dbReference type="Proteomes" id="UP000002171"/>
    </source>
</evidence>
<dbReference type="GO" id="GO:0120147">
    <property type="term" value="F:formylglycine-generating oxidase activity"/>
    <property type="evidence" value="ECO:0007669"/>
    <property type="project" value="TreeGrafter"/>
</dbReference>
<dbReference type="Proteomes" id="UP000002171">
    <property type="component" value="Unassembled WGS sequence"/>
</dbReference>
<dbReference type="InterPro" id="IPR042095">
    <property type="entry name" value="SUMF_sf"/>
</dbReference>
<dbReference type="Gene3D" id="3.90.1580.10">
    <property type="entry name" value="paralog of FGE (formylglycine-generating enzyme)"/>
    <property type="match status" value="1"/>
</dbReference>
<dbReference type="InterPro" id="IPR051043">
    <property type="entry name" value="Sulfatase_Mod_Factor_Kinase"/>
</dbReference>
<dbReference type="OrthoDB" id="9768004at2"/>
<keyword evidence="1" id="KW-0732">Signal</keyword>
<evidence type="ECO:0000259" key="2">
    <source>
        <dbReference type="Pfam" id="PF03781"/>
    </source>
</evidence>
<gene>
    <name evidence="3" type="ORF">MED92_14523</name>
</gene>
<dbReference type="EMBL" id="AAOW01000003">
    <property type="protein sequence ID" value="EAR62260.1"/>
    <property type="molecule type" value="Genomic_DNA"/>
</dbReference>
<dbReference type="InterPro" id="IPR016187">
    <property type="entry name" value="CTDL_fold"/>
</dbReference>
<reference evidence="3 4" key="1">
    <citation type="submission" date="2006-02" db="EMBL/GenBank/DDBJ databases">
        <authorList>
            <person name="Pinhassi J."/>
            <person name="Pedros-Alio C."/>
            <person name="Ferriera S."/>
            <person name="Johnson J."/>
            <person name="Kravitz S."/>
            <person name="Halpern A."/>
            <person name="Remington K."/>
            <person name="Beeson K."/>
            <person name="Tran B."/>
            <person name="Rogers Y.-H."/>
            <person name="Friedman R."/>
            <person name="Venter J.C."/>
        </authorList>
    </citation>
    <scope>NUCLEOTIDE SEQUENCE [LARGE SCALE GENOMIC DNA]</scope>
    <source>
        <strain evidence="3 4">MED92</strain>
    </source>
</reference>
<proteinExistence type="predicted"/>
<keyword evidence="4" id="KW-1185">Reference proteome</keyword>
<name>A0A7U8GTL0_NEPCE</name>
<feature type="signal peptide" evidence="1">
    <location>
        <begin position="1"/>
        <end position="21"/>
    </location>
</feature>